<dbReference type="EMBL" id="LAZR01000107">
    <property type="protein sequence ID" value="KKN90905.1"/>
    <property type="molecule type" value="Genomic_DNA"/>
</dbReference>
<organism evidence="1">
    <name type="scientific">marine sediment metagenome</name>
    <dbReference type="NCBI Taxonomy" id="412755"/>
    <lineage>
        <taxon>unclassified sequences</taxon>
        <taxon>metagenomes</taxon>
        <taxon>ecological metagenomes</taxon>
    </lineage>
</organism>
<sequence length="162" mass="19186">MDNLGLISIRFAEKDKDAERYCKRILSNIRSKLQDKTQDWNVGLSKILTELCEYWGNGISEKMSNEEGNEKIKPYYYTKEKIEELINLSNHAKETFSNSKKTMIEEMMPHILEDEGEHEVLKTIQYITNRKTIIGIYDDFIKNILAVRVNQYLKQKEEEKKE</sequence>
<reference evidence="1" key="1">
    <citation type="journal article" date="2015" name="Nature">
        <title>Complex archaea that bridge the gap between prokaryotes and eukaryotes.</title>
        <authorList>
            <person name="Spang A."/>
            <person name="Saw J.H."/>
            <person name="Jorgensen S.L."/>
            <person name="Zaremba-Niedzwiedzka K."/>
            <person name="Martijn J."/>
            <person name="Lind A.E."/>
            <person name="van Eijk R."/>
            <person name="Schleper C."/>
            <person name="Guy L."/>
            <person name="Ettema T.J."/>
        </authorList>
    </citation>
    <scope>NUCLEOTIDE SEQUENCE</scope>
</reference>
<protein>
    <submittedName>
        <fullName evidence="1">Uncharacterized protein</fullName>
    </submittedName>
</protein>
<dbReference type="AlphaFoldDB" id="A0A0F9UCK1"/>
<evidence type="ECO:0000313" key="1">
    <source>
        <dbReference type="EMBL" id="KKN90905.1"/>
    </source>
</evidence>
<gene>
    <name evidence="1" type="ORF">LCGC14_0224890</name>
</gene>
<name>A0A0F9UCK1_9ZZZZ</name>
<accession>A0A0F9UCK1</accession>
<comment type="caution">
    <text evidence="1">The sequence shown here is derived from an EMBL/GenBank/DDBJ whole genome shotgun (WGS) entry which is preliminary data.</text>
</comment>
<proteinExistence type="predicted"/>